<reference evidence="3" key="1">
    <citation type="journal article" date="2016" name="Genome Announc.">
        <title>Draft genomes of two strains of Paenibacillus glucanolyticus with capability to degrade lignocellulose.</title>
        <authorList>
            <person name="Mathews S.L."/>
            <person name="Pawlak J."/>
            <person name="Grunden A.M."/>
        </authorList>
    </citation>
    <scope>NUCLEOTIDE SEQUENCE [LARGE SCALE GENOMIC DNA]</scope>
    <source>
        <strain evidence="3">SLM1</strain>
    </source>
</reference>
<dbReference type="STRING" id="59843.A3958_00500"/>
<dbReference type="OrthoDB" id="5513277at2"/>
<protein>
    <submittedName>
        <fullName evidence="3">Alpha/beta hydrolase</fullName>
    </submittedName>
</protein>
<dbReference type="Gene3D" id="3.40.50.1820">
    <property type="entry name" value="alpha/beta hydrolase"/>
    <property type="match status" value="1"/>
</dbReference>
<dbReference type="PANTHER" id="PTHR43798">
    <property type="entry name" value="MONOACYLGLYCEROL LIPASE"/>
    <property type="match status" value="1"/>
</dbReference>
<comment type="caution">
    <text evidence="3">The sequence shown here is derived from an EMBL/GenBank/DDBJ whole genome shotgun (WGS) entry which is preliminary data.</text>
</comment>
<dbReference type="AlphaFoldDB" id="A0A163ER81"/>
<dbReference type="EMBL" id="LWMH01000002">
    <property type="protein sequence ID" value="KZS43962.1"/>
    <property type="molecule type" value="Genomic_DNA"/>
</dbReference>
<dbReference type="RefSeq" id="WP_063480142.1">
    <property type="nucleotide sequence ID" value="NZ_CP147845.1"/>
</dbReference>
<evidence type="ECO:0000259" key="2">
    <source>
        <dbReference type="Pfam" id="PF00561"/>
    </source>
</evidence>
<sequence>MRPRYKTENGQRLIYESYDRLLAGLSVPLEQQNIPTTYGITHIITAGSSENPPLLLLHGTGDNAAMMWVYNMEELSQAFYVIAIDNIGGSGKSEPNDNYSQPFDQAKWLDEILEALRINSVYIAGVSYGAYLAYHYALMRPDRVEKIVCMAGSIAGSQLEVMSKMMKAFLPEALFPSERNARKLLRKLCGPQIAPFEEHPELMQHWIYLLKFFNNASMRHHKITIFPAEDFRVIRHKALFLIGDQDMLSNYPKAIHRLIDYGMIYRIVKDAGHAINHEQPEIIHRAIQQFCLGNNDTQNTM</sequence>
<dbReference type="GO" id="GO:0016020">
    <property type="term" value="C:membrane"/>
    <property type="evidence" value="ECO:0007669"/>
    <property type="project" value="TreeGrafter"/>
</dbReference>
<dbReference type="PANTHER" id="PTHR43798:SF31">
    <property type="entry name" value="AB HYDROLASE SUPERFAMILY PROTEIN YCLE"/>
    <property type="match status" value="1"/>
</dbReference>
<evidence type="ECO:0000313" key="3">
    <source>
        <dbReference type="EMBL" id="KZS43962.1"/>
    </source>
</evidence>
<dbReference type="Pfam" id="PF00561">
    <property type="entry name" value="Abhydrolase_1"/>
    <property type="match status" value="1"/>
</dbReference>
<gene>
    <name evidence="3" type="ORF">AWU65_28210</name>
</gene>
<dbReference type="GO" id="GO:0016787">
    <property type="term" value="F:hydrolase activity"/>
    <property type="evidence" value="ECO:0007669"/>
    <property type="project" value="UniProtKB-KW"/>
</dbReference>
<dbReference type="SUPFAM" id="SSF53474">
    <property type="entry name" value="alpha/beta-Hydrolases"/>
    <property type="match status" value="1"/>
</dbReference>
<dbReference type="GeneID" id="97554471"/>
<organism evidence="3 4">
    <name type="scientific">Paenibacillus glucanolyticus</name>
    <dbReference type="NCBI Taxonomy" id="59843"/>
    <lineage>
        <taxon>Bacteria</taxon>
        <taxon>Bacillati</taxon>
        <taxon>Bacillota</taxon>
        <taxon>Bacilli</taxon>
        <taxon>Bacillales</taxon>
        <taxon>Paenibacillaceae</taxon>
        <taxon>Paenibacillus</taxon>
    </lineage>
</organism>
<keyword evidence="4" id="KW-1185">Reference proteome</keyword>
<dbReference type="InterPro" id="IPR050266">
    <property type="entry name" value="AB_hydrolase_sf"/>
</dbReference>
<dbReference type="Proteomes" id="UP000076796">
    <property type="component" value="Unassembled WGS sequence"/>
</dbReference>
<dbReference type="InterPro" id="IPR000073">
    <property type="entry name" value="AB_hydrolase_1"/>
</dbReference>
<feature type="domain" description="AB hydrolase-1" evidence="2">
    <location>
        <begin position="52"/>
        <end position="199"/>
    </location>
</feature>
<name>A0A163ER81_9BACL</name>
<keyword evidence="1 3" id="KW-0378">Hydrolase</keyword>
<evidence type="ECO:0000313" key="4">
    <source>
        <dbReference type="Proteomes" id="UP000076796"/>
    </source>
</evidence>
<accession>A0A163ER81</accession>
<proteinExistence type="predicted"/>
<dbReference type="InterPro" id="IPR029058">
    <property type="entry name" value="AB_hydrolase_fold"/>
</dbReference>
<evidence type="ECO:0000256" key="1">
    <source>
        <dbReference type="ARBA" id="ARBA00022801"/>
    </source>
</evidence>